<dbReference type="Proteomes" id="UP000193689">
    <property type="component" value="Unassembled WGS sequence"/>
</dbReference>
<dbReference type="GeneID" id="63775809"/>
<name>A0A1Y2EAE2_9PEZI</name>
<evidence type="ECO:0000256" key="1">
    <source>
        <dbReference type="SAM" id="MobiDB-lite"/>
    </source>
</evidence>
<comment type="caution">
    <text evidence="2">The sequence shown here is derived from an EMBL/GenBank/DDBJ whole genome shotgun (WGS) entry which is preliminary data.</text>
</comment>
<proteinExistence type="predicted"/>
<feature type="compositionally biased region" description="Pro residues" evidence="1">
    <location>
        <begin position="315"/>
        <end position="328"/>
    </location>
</feature>
<feature type="region of interest" description="Disordered" evidence="1">
    <location>
        <begin position="172"/>
        <end position="195"/>
    </location>
</feature>
<feature type="compositionally biased region" description="Polar residues" evidence="1">
    <location>
        <begin position="388"/>
        <end position="402"/>
    </location>
</feature>
<dbReference type="OrthoDB" id="5240423at2759"/>
<dbReference type="RefSeq" id="XP_040718828.1">
    <property type="nucleotide sequence ID" value="XM_040859597.1"/>
</dbReference>
<evidence type="ECO:0000313" key="3">
    <source>
        <dbReference type="Proteomes" id="UP000193689"/>
    </source>
</evidence>
<dbReference type="InParanoid" id="A0A1Y2EAE2"/>
<gene>
    <name evidence="2" type="ORF">BCR38DRAFT_423532</name>
</gene>
<feature type="compositionally biased region" description="Basic and acidic residues" evidence="1">
    <location>
        <begin position="474"/>
        <end position="487"/>
    </location>
</feature>
<feature type="region of interest" description="Disordered" evidence="1">
    <location>
        <begin position="382"/>
        <end position="422"/>
    </location>
</feature>
<feature type="region of interest" description="Disordered" evidence="1">
    <location>
        <begin position="474"/>
        <end position="513"/>
    </location>
</feature>
<reference evidence="2 3" key="1">
    <citation type="submission" date="2016-07" db="EMBL/GenBank/DDBJ databases">
        <title>Pervasive Adenine N6-methylation of Active Genes in Fungi.</title>
        <authorList>
            <consortium name="DOE Joint Genome Institute"/>
            <person name="Mondo S.J."/>
            <person name="Dannebaum R.O."/>
            <person name="Kuo R.C."/>
            <person name="Labutti K."/>
            <person name="Haridas S."/>
            <person name="Kuo A."/>
            <person name="Salamov A."/>
            <person name="Ahrendt S.R."/>
            <person name="Lipzen A."/>
            <person name="Sullivan W."/>
            <person name="Andreopoulos W.B."/>
            <person name="Clum A."/>
            <person name="Lindquist E."/>
            <person name="Daum C."/>
            <person name="Ramamoorthy G.K."/>
            <person name="Gryganskyi A."/>
            <person name="Culley D."/>
            <person name="Magnuson J.K."/>
            <person name="James T.Y."/>
            <person name="O'Malley M.A."/>
            <person name="Stajich J.E."/>
            <person name="Spatafora J.W."/>
            <person name="Visel A."/>
            <person name="Grigoriev I.V."/>
        </authorList>
    </citation>
    <scope>NUCLEOTIDE SEQUENCE [LARGE SCALE GENOMIC DNA]</scope>
    <source>
        <strain evidence="2 3">CBS 129021</strain>
    </source>
</reference>
<sequence length="544" mass="60167">MFAGHSTSSQRFNSIANSLRWLARAENVPDEIQHCLQLIPLVSRDAHHLCDLRNENLAVLRSTPSELHRINDLLATCARSLADVESMLEKYRPQEYEGKVQASSTITWMLADSKTFAVRSRNLQIHHQNVLNEISHLKMYRMMDPMLQMAEKADRQFENLDLLKGLFGNNGKTSTTDIHAPQLCRESPTTKSEPTSQAFDIMEHPVKSTSQFAPASEPPVPENSSDSLSQPPPYAPLRPSIVEPKKTASKAPSIGSNDSSRPRMPSTPKAVAAELPRSPVHQTRNELSVAPRSYSMPISQPGSGLKSLFQAPVPLALPSPDQSPPSRPNPTKHRSLGAFPTPVVSPMSSMASLQSEASIPTAAYQILAPTLETARQISKQELPYQRLRPQSFSTAKVPSPLQTVDDDDAQNSKPVPQGRHRGLSQLFVYRPRPIPDQQTAQNSEAHTPNDLILFELEGSNPDYVQATEIRIKRAQHERNAEESRSRLGSDASASQASLVSQRSDTTTSSVAEVAASRRDEIDAAAWQRRTQLFQVPQMKESRGQ</sequence>
<dbReference type="EMBL" id="MCFJ01000003">
    <property type="protein sequence ID" value="ORY68541.1"/>
    <property type="molecule type" value="Genomic_DNA"/>
</dbReference>
<organism evidence="2 3">
    <name type="scientific">Pseudomassariella vexata</name>
    <dbReference type="NCBI Taxonomy" id="1141098"/>
    <lineage>
        <taxon>Eukaryota</taxon>
        <taxon>Fungi</taxon>
        <taxon>Dikarya</taxon>
        <taxon>Ascomycota</taxon>
        <taxon>Pezizomycotina</taxon>
        <taxon>Sordariomycetes</taxon>
        <taxon>Xylariomycetidae</taxon>
        <taxon>Amphisphaeriales</taxon>
        <taxon>Pseudomassariaceae</taxon>
        <taxon>Pseudomassariella</taxon>
    </lineage>
</organism>
<protein>
    <submittedName>
        <fullName evidence="2">Uncharacterized protein</fullName>
    </submittedName>
</protein>
<accession>A0A1Y2EAE2</accession>
<dbReference type="AlphaFoldDB" id="A0A1Y2EAE2"/>
<feature type="compositionally biased region" description="Polar residues" evidence="1">
    <location>
        <begin position="491"/>
        <end position="510"/>
    </location>
</feature>
<keyword evidence="3" id="KW-1185">Reference proteome</keyword>
<evidence type="ECO:0000313" key="2">
    <source>
        <dbReference type="EMBL" id="ORY68541.1"/>
    </source>
</evidence>
<feature type="region of interest" description="Disordered" evidence="1">
    <location>
        <begin position="208"/>
        <end position="340"/>
    </location>
</feature>